<comment type="subcellular location">
    <subcellularLocation>
        <location evidence="1">Membrane</location>
        <topology evidence="1">Peripheral membrane protein</topology>
    </subcellularLocation>
</comment>
<evidence type="ECO:0000259" key="4">
    <source>
        <dbReference type="PROSITE" id="PS50846"/>
    </source>
</evidence>
<evidence type="ECO:0000313" key="5">
    <source>
        <dbReference type="EMBL" id="GAA0173490.1"/>
    </source>
</evidence>
<dbReference type="GO" id="GO:0009626">
    <property type="term" value="P:plant-type hypersensitive response"/>
    <property type="evidence" value="ECO:0007669"/>
    <property type="project" value="UniProtKB-KW"/>
</dbReference>
<accession>A0AAV3RCB5</accession>
<dbReference type="PANTHER" id="PTHR46413">
    <property type="entry name" value="HEAVY METAL-ASSOCIATED ISOPRENYLATED PLANT PROTEIN 6"/>
    <property type="match status" value="1"/>
</dbReference>
<feature type="region of interest" description="Disordered" evidence="2">
    <location>
        <begin position="165"/>
        <end position="203"/>
    </location>
</feature>
<feature type="domain" description="HMA" evidence="4">
    <location>
        <begin position="208"/>
        <end position="275"/>
    </location>
</feature>
<sequence>MSTKSATRSTKSHHIPHSKKLPFYFTHLILSLYIHFPPLFSHNCLNFPTFLHKQLPKTTLKIPMGKKNTQSHEEEHHQNHKDNNTKNKGDKSNDFKTKNNPIVFKVDLHCEGCANKIVKVIRSSEGVEGVKCEWTASKISVLGDVDILKLREKIEQRTNKKVEVISPLPKKDKADGNADKKSKEKEDNNNKDSHKKSKDDKKPKELTVTTAVLKVRLHCEGCIHKIHKIVTKTKGYKEMSIDKQKDLVTVTGAIDMKSLAENLKKHLKKNVEIVPPKGDGEKKEKGDKKDGGDDQKSGGEKAANGGGHRMQMQVPYGFPYPPPFNTYGPGFYGGDMQQFQHVQYPYGPVHAPQMFSDENPNACTVM</sequence>
<protein>
    <recommendedName>
        <fullName evidence="4">HMA domain-containing protein</fullName>
    </recommendedName>
</protein>
<dbReference type="Gene3D" id="3.30.70.100">
    <property type="match status" value="2"/>
</dbReference>
<feature type="region of interest" description="Disordered" evidence="2">
    <location>
        <begin position="270"/>
        <end position="309"/>
    </location>
</feature>
<feature type="transmembrane region" description="Helical" evidence="3">
    <location>
        <begin position="21"/>
        <end position="40"/>
    </location>
</feature>
<feature type="compositionally biased region" description="Basic and acidic residues" evidence="2">
    <location>
        <begin position="278"/>
        <end position="299"/>
    </location>
</feature>
<comment type="caution">
    <text evidence="5">The sequence shown here is derived from an EMBL/GenBank/DDBJ whole genome shotgun (WGS) entry which is preliminary data.</text>
</comment>
<dbReference type="PROSITE" id="PS50846">
    <property type="entry name" value="HMA_2"/>
    <property type="match status" value="2"/>
</dbReference>
<evidence type="ECO:0000256" key="3">
    <source>
        <dbReference type="SAM" id="Phobius"/>
    </source>
</evidence>
<gene>
    <name evidence="5" type="ORF">LIER_27094</name>
</gene>
<dbReference type="Proteomes" id="UP001454036">
    <property type="component" value="Unassembled WGS sequence"/>
</dbReference>
<dbReference type="InterPro" id="IPR006121">
    <property type="entry name" value="HMA_dom"/>
</dbReference>
<name>A0AAV3RCB5_LITER</name>
<dbReference type="GO" id="GO:0046872">
    <property type="term" value="F:metal ion binding"/>
    <property type="evidence" value="ECO:0007669"/>
    <property type="project" value="InterPro"/>
</dbReference>
<keyword evidence="3" id="KW-0472">Membrane</keyword>
<dbReference type="InterPro" id="IPR044594">
    <property type="entry name" value="HIPP01/3/5/6"/>
</dbReference>
<evidence type="ECO:0000313" key="6">
    <source>
        <dbReference type="Proteomes" id="UP001454036"/>
    </source>
</evidence>
<keyword evidence="3" id="KW-1133">Transmembrane helix</keyword>
<feature type="region of interest" description="Disordered" evidence="2">
    <location>
        <begin position="65"/>
        <end position="96"/>
    </location>
</feature>
<dbReference type="Pfam" id="PF00403">
    <property type="entry name" value="HMA"/>
    <property type="match status" value="2"/>
</dbReference>
<organism evidence="5 6">
    <name type="scientific">Lithospermum erythrorhizon</name>
    <name type="common">Purple gromwell</name>
    <name type="synonym">Lithospermum officinale var. erythrorhizon</name>
    <dbReference type="NCBI Taxonomy" id="34254"/>
    <lineage>
        <taxon>Eukaryota</taxon>
        <taxon>Viridiplantae</taxon>
        <taxon>Streptophyta</taxon>
        <taxon>Embryophyta</taxon>
        <taxon>Tracheophyta</taxon>
        <taxon>Spermatophyta</taxon>
        <taxon>Magnoliopsida</taxon>
        <taxon>eudicotyledons</taxon>
        <taxon>Gunneridae</taxon>
        <taxon>Pentapetalae</taxon>
        <taxon>asterids</taxon>
        <taxon>lamiids</taxon>
        <taxon>Boraginales</taxon>
        <taxon>Boraginaceae</taxon>
        <taxon>Boraginoideae</taxon>
        <taxon>Lithospermeae</taxon>
        <taxon>Lithospermum</taxon>
    </lineage>
</organism>
<keyword evidence="6" id="KW-1185">Reference proteome</keyword>
<feature type="compositionally biased region" description="Basic and acidic residues" evidence="2">
    <location>
        <begin position="70"/>
        <end position="96"/>
    </location>
</feature>
<dbReference type="GO" id="GO:0016020">
    <property type="term" value="C:membrane"/>
    <property type="evidence" value="ECO:0007669"/>
    <property type="project" value="UniProtKB-SubCell"/>
</dbReference>
<dbReference type="SUPFAM" id="SSF55008">
    <property type="entry name" value="HMA, heavy metal-associated domain"/>
    <property type="match status" value="2"/>
</dbReference>
<feature type="domain" description="HMA" evidence="4">
    <location>
        <begin position="99"/>
        <end position="162"/>
    </location>
</feature>
<proteinExistence type="predicted"/>
<dbReference type="PANTHER" id="PTHR46413:SF34">
    <property type="entry name" value="HEAVY METAL-ASSOCIATED ISOPRENYLATED PLANT PROTEIN 3-LIKE"/>
    <property type="match status" value="1"/>
</dbReference>
<evidence type="ECO:0000256" key="2">
    <source>
        <dbReference type="SAM" id="MobiDB-lite"/>
    </source>
</evidence>
<keyword evidence="3" id="KW-0812">Transmembrane</keyword>
<reference evidence="5 6" key="1">
    <citation type="submission" date="2024-01" db="EMBL/GenBank/DDBJ databases">
        <title>The complete chloroplast genome sequence of Lithospermum erythrorhizon: insights into the phylogenetic relationship among Boraginaceae species and the maternal lineages of purple gromwells.</title>
        <authorList>
            <person name="Okada T."/>
            <person name="Watanabe K."/>
        </authorList>
    </citation>
    <scope>NUCLEOTIDE SEQUENCE [LARGE SCALE GENOMIC DNA]</scope>
</reference>
<dbReference type="EMBL" id="BAABME010008624">
    <property type="protein sequence ID" value="GAA0173490.1"/>
    <property type="molecule type" value="Genomic_DNA"/>
</dbReference>
<evidence type="ECO:0000256" key="1">
    <source>
        <dbReference type="ARBA" id="ARBA00004170"/>
    </source>
</evidence>
<dbReference type="CDD" id="cd00371">
    <property type="entry name" value="HMA"/>
    <property type="match status" value="2"/>
</dbReference>
<dbReference type="InterPro" id="IPR036163">
    <property type="entry name" value="HMA_dom_sf"/>
</dbReference>
<dbReference type="AlphaFoldDB" id="A0AAV3RCB5"/>